<reference evidence="2 3" key="1">
    <citation type="submission" date="2016-10" db="EMBL/GenBank/DDBJ databases">
        <authorList>
            <person name="de Groot N.N."/>
        </authorList>
    </citation>
    <scope>NUCLEOTIDE SEQUENCE [LARGE SCALE GENOMIC DNA]</scope>
    <source>
        <strain evidence="2 3">DSM 12130</strain>
    </source>
</reference>
<dbReference type="RefSeq" id="WP_092220330.1">
    <property type="nucleotide sequence ID" value="NZ_FNJI01000005.1"/>
</dbReference>
<protein>
    <submittedName>
        <fullName evidence="2">Lysophospholipase L1</fullName>
    </submittedName>
</protein>
<dbReference type="STRING" id="91360.SAMN05660330_00965"/>
<feature type="domain" description="SGNH hydrolase-type esterase" evidence="1">
    <location>
        <begin position="15"/>
        <end position="157"/>
    </location>
</feature>
<evidence type="ECO:0000313" key="3">
    <source>
        <dbReference type="Proteomes" id="UP000199073"/>
    </source>
</evidence>
<name>A0A1H0M3T9_9BACT</name>
<dbReference type="EMBL" id="FNJI01000005">
    <property type="protein sequence ID" value="SDO74876.1"/>
    <property type="molecule type" value="Genomic_DNA"/>
</dbReference>
<keyword evidence="3" id="KW-1185">Reference proteome</keyword>
<dbReference type="SUPFAM" id="SSF52266">
    <property type="entry name" value="SGNH hydrolase"/>
    <property type="match status" value="1"/>
</dbReference>
<dbReference type="AlphaFoldDB" id="A0A1H0M3T9"/>
<organism evidence="2 3">
    <name type="scientific">Desulforhopalus singaporensis</name>
    <dbReference type="NCBI Taxonomy" id="91360"/>
    <lineage>
        <taxon>Bacteria</taxon>
        <taxon>Pseudomonadati</taxon>
        <taxon>Thermodesulfobacteriota</taxon>
        <taxon>Desulfobulbia</taxon>
        <taxon>Desulfobulbales</taxon>
        <taxon>Desulfocapsaceae</taxon>
        <taxon>Desulforhopalus</taxon>
    </lineage>
</organism>
<dbReference type="GO" id="GO:0016788">
    <property type="term" value="F:hydrolase activity, acting on ester bonds"/>
    <property type="evidence" value="ECO:0007669"/>
    <property type="project" value="UniProtKB-ARBA"/>
</dbReference>
<accession>A0A1H0M3T9</accession>
<evidence type="ECO:0000313" key="2">
    <source>
        <dbReference type="EMBL" id="SDO74876.1"/>
    </source>
</evidence>
<sequence>MIKVLLTGDSLVADHNWQKRLKGYDVNNLGMAGAVTNDLLSLIPLIKKRSPGADIIMVMIGTNDMLCGNIAFTTFLKEILVKLHNQYPMAEILVNSLFPMSLPHLPEDIIRDVNRRIKEIAIKTGSCFLDIHQRVLLSDKTIFQEDGVHLTENAYEIWDRMLIEHIAFLIEDD</sequence>
<evidence type="ECO:0000259" key="1">
    <source>
        <dbReference type="Pfam" id="PF13472"/>
    </source>
</evidence>
<dbReference type="PANTHER" id="PTHR30383">
    <property type="entry name" value="THIOESTERASE 1/PROTEASE 1/LYSOPHOSPHOLIPASE L1"/>
    <property type="match status" value="1"/>
</dbReference>
<dbReference type="OrthoDB" id="9790057at2"/>
<dbReference type="Proteomes" id="UP000199073">
    <property type="component" value="Unassembled WGS sequence"/>
</dbReference>
<dbReference type="InterPro" id="IPR051532">
    <property type="entry name" value="Ester_Hydrolysis_Enzymes"/>
</dbReference>
<dbReference type="Pfam" id="PF13472">
    <property type="entry name" value="Lipase_GDSL_2"/>
    <property type="match status" value="1"/>
</dbReference>
<dbReference type="InterPro" id="IPR013830">
    <property type="entry name" value="SGNH_hydro"/>
</dbReference>
<dbReference type="InterPro" id="IPR036514">
    <property type="entry name" value="SGNH_hydro_sf"/>
</dbReference>
<proteinExistence type="predicted"/>
<gene>
    <name evidence="2" type="ORF">SAMN05660330_00965</name>
</gene>
<dbReference type="Gene3D" id="3.40.50.1110">
    <property type="entry name" value="SGNH hydrolase"/>
    <property type="match status" value="1"/>
</dbReference>